<evidence type="ECO:0000313" key="2">
    <source>
        <dbReference type="Proteomes" id="UP001620514"/>
    </source>
</evidence>
<keyword evidence="2" id="KW-1185">Reference proteome</keyword>
<name>A0ABW8MNF6_9BURK</name>
<evidence type="ECO:0000313" key="1">
    <source>
        <dbReference type="EMBL" id="MFK4445219.1"/>
    </source>
</evidence>
<dbReference type="RefSeq" id="WP_404610243.1">
    <property type="nucleotide sequence ID" value="NZ_JBIYDN010000018.1"/>
</dbReference>
<reference evidence="1 2" key="1">
    <citation type="submission" date="2024-10" db="EMBL/GenBank/DDBJ databases">
        <authorList>
            <person name="Deangelis K."/>
            <person name="Huntemann M."/>
            <person name="Clum A."/>
            <person name="Wang J."/>
            <person name="Palaniappan K."/>
            <person name="Ritter S."/>
            <person name="Chen I.-M."/>
            <person name="Stamatis D."/>
            <person name="Reddy T."/>
            <person name="O'Malley R."/>
            <person name="Daum C."/>
            <person name="Ng V."/>
            <person name="Ivanova N."/>
            <person name="Kyrpides N."/>
            <person name="Woyke T."/>
        </authorList>
    </citation>
    <scope>NUCLEOTIDE SEQUENCE [LARGE SCALE GENOMIC DNA]</scope>
    <source>
        <strain evidence="1 2">GAS97</strain>
    </source>
</reference>
<reference evidence="1 2" key="2">
    <citation type="submission" date="2024-11" db="EMBL/GenBank/DDBJ databases">
        <title>Using genomics to understand microbial adaptation to soil warming.</title>
        <authorList>
            <person name="Deangelis K.M. PhD."/>
        </authorList>
    </citation>
    <scope>NUCLEOTIDE SEQUENCE [LARGE SCALE GENOMIC DNA]</scope>
    <source>
        <strain evidence="1 2">GAS97</strain>
    </source>
</reference>
<organism evidence="1 2">
    <name type="scientific">Caballeronia udeis</name>
    <dbReference type="NCBI Taxonomy" id="1232866"/>
    <lineage>
        <taxon>Bacteria</taxon>
        <taxon>Pseudomonadati</taxon>
        <taxon>Pseudomonadota</taxon>
        <taxon>Betaproteobacteria</taxon>
        <taxon>Burkholderiales</taxon>
        <taxon>Burkholderiaceae</taxon>
        <taxon>Caballeronia</taxon>
    </lineage>
</organism>
<dbReference type="Proteomes" id="UP001620514">
    <property type="component" value="Unassembled WGS sequence"/>
</dbReference>
<proteinExistence type="predicted"/>
<sequence length="261" mass="29786">MTFIDWEIENLRIGLNLYRLSKAEGGKHPSWETVVINMMTSGVTDDEFSIDGDEPELKPEALRRFATGFSVLAPDKLRDIKAFLIKEKIISDAPTSDPEQLRDIFAAKTHLANETQEAQEFLRSFAAKYKNRENKSGDNQIPNVILNFTLDESGMFFRVEEHCEHFSEGTATFIRGEIVKTRRRGYAFATTGLNMLHILLQGPQKEDRVVYAQTHVEEVTDSVTQIDFLRMGKPIRKSQFSSLSHQKTPSPTDNIFHFLLS</sequence>
<accession>A0ABW8MNF6</accession>
<comment type="caution">
    <text evidence="1">The sequence shown here is derived from an EMBL/GenBank/DDBJ whole genome shotgun (WGS) entry which is preliminary data.</text>
</comment>
<gene>
    <name evidence="1" type="ORF">ABH943_005241</name>
</gene>
<protein>
    <submittedName>
        <fullName evidence="1">Uncharacterized protein</fullName>
    </submittedName>
</protein>
<dbReference type="EMBL" id="JBIYDN010000018">
    <property type="protein sequence ID" value="MFK4445219.1"/>
    <property type="molecule type" value="Genomic_DNA"/>
</dbReference>